<dbReference type="PANTHER" id="PTHR11748:SF103">
    <property type="entry name" value="GLYCOLATE OXIDASE SUBUNIT GLCE"/>
    <property type="match status" value="1"/>
</dbReference>
<dbReference type="EMBL" id="JAGWCR010000010">
    <property type="protein sequence ID" value="MBS3650730.1"/>
    <property type="molecule type" value="Genomic_DNA"/>
</dbReference>
<evidence type="ECO:0000259" key="3">
    <source>
        <dbReference type="PROSITE" id="PS51387"/>
    </source>
</evidence>
<dbReference type="InterPro" id="IPR016166">
    <property type="entry name" value="FAD-bd_PCMH"/>
</dbReference>
<accession>A0A942E553</accession>
<dbReference type="PROSITE" id="PS51387">
    <property type="entry name" value="FAD_PCMH"/>
    <property type="match status" value="1"/>
</dbReference>
<comment type="caution">
    <text evidence="4">The sequence shown here is derived from an EMBL/GenBank/DDBJ whole genome shotgun (WGS) entry which is preliminary data.</text>
</comment>
<keyword evidence="5" id="KW-1185">Reference proteome</keyword>
<evidence type="ECO:0000256" key="1">
    <source>
        <dbReference type="ARBA" id="ARBA00022630"/>
    </source>
</evidence>
<evidence type="ECO:0000313" key="5">
    <source>
        <dbReference type="Proteomes" id="UP000680348"/>
    </source>
</evidence>
<dbReference type="InterPro" id="IPR016164">
    <property type="entry name" value="FAD-linked_Oxase-like_C"/>
</dbReference>
<dbReference type="RefSeq" id="WP_188256279.1">
    <property type="nucleotide sequence ID" value="NZ_JABVCF010000010.1"/>
</dbReference>
<name>A0A942E553_9HYPH</name>
<dbReference type="SUPFAM" id="SSF56176">
    <property type="entry name" value="FAD-binding/transporter-associated domain-like"/>
    <property type="match status" value="1"/>
</dbReference>
<dbReference type="InterPro" id="IPR016169">
    <property type="entry name" value="FAD-bd_PCMH_sub2"/>
</dbReference>
<dbReference type="Proteomes" id="UP000680348">
    <property type="component" value="Unassembled WGS sequence"/>
</dbReference>
<keyword evidence="2" id="KW-0274">FAD</keyword>
<dbReference type="GO" id="GO:0019154">
    <property type="term" value="F:glycolate dehydrogenase activity"/>
    <property type="evidence" value="ECO:0007669"/>
    <property type="project" value="UniProtKB-EC"/>
</dbReference>
<dbReference type="AlphaFoldDB" id="A0A942E553"/>
<evidence type="ECO:0000256" key="2">
    <source>
        <dbReference type="ARBA" id="ARBA00022827"/>
    </source>
</evidence>
<keyword evidence="4" id="KW-0560">Oxidoreductase</keyword>
<dbReference type="PANTHER" id="PTHR11748">
    <property type="entry name" value="D-LACTATE DEHYDROGENASE"/>
    <property type="match status" value="1"/>
</dbReference>
<reference evidence="4" key="1">
    <citation type="submission" date="2021-04" db="EMBL/GenBank/DDBJ databases">
        <title>Pseudaminobacter soli sp. nov., isolated from paddy soil contaminated by heavy metals.</title>
        <authorList>
            <person name="Zhang K."/>
        </authorList>
    </citation>
    <scope>NUCLEOTIDE SEQUENCE</scope>
    <source>
        <strain evidence="4">19-2017</strain>
    </source>
</reference>
<dbReference type="InterPro" id="IPR006094">
    <property type="entry name" value="Oxid_FAD_bind_N"/>
</dbReference>
<dbReference type="Pfam" id="PF01565">
    <property type="entry name" value="FAD_binding_4"/>
    <property type="match status" value="1"/>
</dbReference>
<keyword evidence="1" id="KW-0285">Flavoprotein</keyword>
<dbReference type="NCBIfam" id="NF008439">
    <property type="entry name" value="PRK11282.1"/>
    <property type="match status" value="1"/>
</dbReference>
<protein>
    <submittedName>
        <fullName evidence="4">Glycolate oxidase subunit GlcE</fullName>
        <ecNumber evidence="4">1.1.99.14</ecNumber>
    </submittedName>
</protein>
<sequence length="385" mass="41052">MMNPNSKINGPTEVFSPNDDAELSAFLADSYARGIPLRIAGGGTRLDLGALNAQQTLTSRALTGIVTYEPGALTLIARAGTPLEEVEQTLAEEGQALAFEPMDHRGLLGSSGVPTIGGVVAANVSGPRRLQAGACRDHLLGVRFVDGSGRKIKNGGRVMKNVTGLDLSKLMCGSFGTLGVLTEVALKTLPRAERQLTLVFSKVSLQEACTIFASALATPYEVSGAVYHQESAWLRVEGFAQQAAYRADRLKALFRENQIDVIADEESRALWRDFKNVEVFAQSSEPLWRILIKPSEAPALARSLQLLGGDVFIDWGGGLVWYCGSAQSAEVRSAASAGRAVLIRQGARPASDRFPEDAGAISRLSAALRKTFDPAGILNPKLMGD</sequence>
<gene>
    <name evidence="4" type="primary">glcE</name>
    <name evidence="4" type="ORF">KEU06_19140</name>
</gene>
<feature type="domain" description="FAD-binding PCMH-type" evidence="3">
    <location>
        <begin position="7"/>
        <end position="191"/>
    </location>
</feature>
<proteinExistence type="predicted"/>
<dbReference type="InterPro" id="IPR036318">
    <property type="entry name" value="FAD-bd_PCMH-like_sf"/>
</dbReference>
<dbReference type="SUPFAM" id="SSF55103">
    <property type="entry name" value="FAD-linked oxidases, C-terminal domain"/>
    <property type="match status" value="1"/>
</dbReference>
<dbReference type="Gene3D" id="3.30.465.10">
    <property type="match status" value="1"/>
</dbReference>
<evidence type="ECO:0000313" key="4">
    <source>
        <dbReference type="EMBL" id="MBS3650730.1"/>
    </source>
</evidence>
<organism evidence="4 5">
    <name type="scientific">Pseudaminobacter soli</name>
    <name type="common">ex Zhang et al. 2022</name>
    <dbReference type="NCBI Taxonomy" id="2831468"/>
    <lineage>
        <taxon>Bacteria</taxon>
        <taxon>Pseudomonadati</taxon>
        <taxon>Pseudomonadota</taxon>
        <taxon>Alphaproteobacteria</taxon>
        <taxon>Hyphomicrobiales</taxon>
        <taxon>Phyllobacteriaceae</taxon>
        <taxon>Pseudaminobacter</taxon>
    </lineage>
</organism>
<dbReference type="GO" id="GO:0071949">
    <property type="term" value="F:FAD binding"/>
    <property type="evidence" value="ECO:0007669"/>
    <property type="project" value="InterPro"/>
</dbReference>
<dbReference type="EC" id="1.1.99.14" evidence="4"/>